<dbReference type="AlphaFoldDB" id="A0A0L8IBN3"/>
<evidence type="ECO:0000256" key="1">
    <source>
        <dbReference type="SAM" id="Phobius"/>
    </source>
</evidence>
<keyword evidence="1" id="KW-0812">Transmembrane</keyword>
<protein>
    <submittedName>
        <fullName evidence="2">Uncharacterized protein</fullName>
    </submittedName>
</protein>
<evidence type="ECO:0000313" key="2">
    <source>
        <dbReference type="EMBL" id="KOF98435.1"/>
    </source>
</evidence>
<keyword evidence="1" id="KW-1133">Transmembrane helix</keyword>
<proteinExistence type="predicted"/>
<feature type="transmembrane region" description="Helical" evidence="1">
    <location>
        <begin position="53"/>
        <end position="76"/>
    </location>
</feature>
<gene>
    <name evidence="2" type="ORF">OCBIM_22025170mg</name>
</gene>
<organism evidence="2">
    <name type="scientific">Octopus bimaculoides</name>
    <name type="common">California two-spotted octopus</name>
    <dbReference type="NCBI Taxonomy" id="37653"/>
    <lineage>
        <taxon>Eukaryota</taxon>
        <taxon>Metazoa</taxon>
        <taxon>Spiralia</taxon>
        <taxon>Lophotrochozoa</taxon>
        <taxon>Mollusca</taxon>
        <taxon>Cephalopoda</taxon>
        <taxon>Coleoidea</taxon>
        <taxon>Octopodiformes</taxon>
        <taxon>Octopoda</taxon>
        <taxon>Incirrata</taxon>
        <taxon>Octopodidae</taxon>
        <taxon>Octopus</taxon>
    </lineage>
</organism>
<keyword evidence="1" id="KW-0472">Membrane</keyword>
<dbReference type="EMBL" id="KQ416141">
    <property type="protein sequence ID" value="KOF98435.1"/>
    <property type="molecule type" value="Genomic_DNA"/>
</dbReference>
<accession>A0A0L8IBN3</accession>
<reference evidence="2" key="1">
    <citation type="submission" date="2015-07" db="EMBL/GenBank/DDBJ databases">
        <title>MeaNS - Measles Nucleotide Surveillance Program.</title>
        <authorList>
            <person name="Tran T."/>
            <person name="Druce J."/>
        </authorList>
    </citation>
    <scope>NUCLEOTIDE SEQUENCE</scope>
    <source>
        <strain evidence="2">UCB-OBI-ISO-001</strain>
        <tissue evidence="2">Gonad</tissue>
    </source>
</reference>
<sequence>MMRYKFFFCGGGGIKMEFETKRLRNTELGASFIMTPPLYFGHRHFRVRNYTCYFFPPIFVCLLIVKHFVPIILPLYSCIYEGYLCLNQC</sequence>
<name>A0A0L8IBN3_OCTBM</name>